<proteinExistence type="predicted"/>
<organism evidence="1 2">
    <name type="scientific">Allacma fusca</name>
    <dbReference type="NCBI Taxonomy" id="39272"/>
    <lineage>
        <taxon>Eukaryota</taxon>
        <taxon>Metazoa</taxon>
        <taxon>Ecdysozoa</taxon>
        <taxon>Arthropoda</taxon>
        <taxon>Hexapoda</taxon>
        <taxon>Collembola</taxon>
        <taxon>Symphypleona</taxon>
        <taxon>Sminthuridae</taxon>
        <taxon>Allacma</taxon>
    </lineage>
</organism>
<feature type="non-terminal residue" evidence="1">
    <location>
        <position position="1"/>
    </location>
</feature>
<sequence>GWHYNDDPGISPDLDPRKLKAIKKFTDDILPSLW</sequence>
<protein>
    <submittedName>
        <fullName evidence="1">Uncharacterized protein</fullName>
    </submittedName>
</protein>
<evidence type="ECO:0000313" key="1">
    <source>
        <dbReference type="EMBL" id="CAG7716002.1"/>
    </source>
</evidence>
<dbReference type="Proteomes" id="UP000708208">
    <property type="component" value="Unassembled WGS sequence"/>
</dbReference>
<dbReference type="AlphaFoldDB" id="A0A8J2JBZ9"/>
<comment type="caution">
    <text evidence="1">The sequence shown here is derived from an EMBL/GenBank/DDBJ whole genome shotgun (WGS) entry which is preliminary data.</text>
</comment>
<reference evidence="1" key="1">
    <citation type="submission" date="2021-06" db="EMBL/GenBank/DDBJ databases">
        <authorList>
            <person name="Hodson N. C."/>
            <person name="Mongue J. A."/>
            <person name="Jaron S. K."/>
        </authorList>
    </citation>
    <scope>NUCLEOTIDE SEQUENCE</scope>
</reference>
<name>A0A8J2JBZ9_9HEXA</name>
<accession>A0A8J2JBZ9</accession>
<keyword evidence="2" id="KW-1185">Reference proteome</keyword>
<dbReference type="EMBL" id="CAJVCH010035293">
    <property type="protein sequence ID" value="CAG7716002.1"/>
    <property type="molecule type" value="Genomic_DNA"/>
</dbReference>
<gene>
    <name evidence="1" type="ORF">AFUS01_LOCUS5535</name>
</gene>
<evidence type="ECO:0000313" key="2">
    <source>
        <dbReference type="Proteomes" id="UP000708208"/>
    </source>
</evidence>